<evidence type="ECO:0000313" key="4">
    <source>
        <dbReference type="Proteomes" id="UP000006258"/>
    </source>
</evidence>
<evidence type="ECO:0000313" key="3">
    <source>
        <dbReference type="EMBL" id="EFK57370.1"/>
    </source>
</evidence>
<feature type="compositionally biased region" description="Basic and acidic residues" evidence="1">
    <location>
        <begin position="134"/>
        <end position="145"/>
    </location>
</feature>
<accession>D7VN73</accession>
<dbReference type="Proteomes" id="UP000006258">
    <property type="component" value="Unassembled WGS sequence"/>
</dbReference>
<evidence type="ECO:0008006" key="5">
    <source>
        <dbReference type="Google" id="ProtNLM"/>
    </source>
</evidence>
<gene>
    <name evidence="3" type="ORF">HMPREF0766_12443</name>
</gene>
<keyword evidence="2" id="KW-0812">Transmembrane</keyword>
<name>D7VN73_SPHSI</name>
<reference evidence="3" key="1">
    <citation type="submission" date="2010-07" db="EMBL/GenBank/DDBJ databases">
        <authorList>
            <person name="Muzny D."/>
            <person name="Qin X."/>
            <person name="Buhay C."/>
            <person name="Dugan-Rocha S."/>
            <person name="Ding Y."/>
            <person name="Chen G."/>
            <person name="Hawes A."/>
            <person name="Holder M."/>
            <person name="Jhangiani S."/>
            <person name="Johnson A."/>
            <person name="Khan Z."/>
            <person name="Li Z."/>
            <person name="Liu W."/>
            <person name="Liu X."/>
            <person name="Perez L."/>
            <person name="Shen H."/>
            <person name="Wang Q."/>
            <person name="Watt J."/>
            <person name="Xi L."/>
            <person name="Xin Y."/>
            <person name="Zhou J."/>
            <person name="Deng J."/>
            <person name="Jiang H."/>
            <person name="Liu Y."/>
            <person name="Qu J."/>
            <person name="Song X.-Z."/>
            <person name="Zhang L."/>
            <person name="Villasana D."/>
            <person name="Johnson A."/>
            <person name="Liu J."/>
            <person name="Liyanage D."/>
            <person name="Lorensuhewa L."/>
            <person name="Robinson T."/>
            <person name="Song A."/>
            <person name="Song B.-B."/>
            <person name="Dinh H."/>
            <person name="Thornton R."/>
            <person name="Coyle M."/>
            <person name="Francisco L."/>
            <person name="Jackson L."/>
            <person name="Javaid M."/>
            <person name="Korchina V."/>
            <person name="Kovar C."/>
            <person name="Mata R."/>
            <person name="Mathew T."/>
            <person name="Ngo R."/>
            <person name="Nguyen L."/>
            <person name="Nguyen N."/>
            <person name="Okwuonu G."/>
            <person name="Ongeri F."/>
            <person name="Pham C."/>
            <person name="Simmons D."/>
            <person name="Wilczek-Boney K."/>
            <person name="Hale W."/>
            <person name="Jakkamsetti A."/>
            <person name="Pham P."/>
            <person name="Ruth R."/>
            <person name="San Lucas F."/>
            <person name="Warren J."/>
            <person name="Zhang J."/>
            <person name="Zhao Z."/>
            <person name="Zhou C."/>
            <person name="Zhu D."/>
            <person name="Lee S."/>
            <person name="Bess C."/>
            <person name="Blankenburg K."/>
            <person name="Forbes L."/>
            <person name="Fu Q."/>
            <person name="Gubbala S."/>
            <person name="Hirani K."/>
            <person name="Jayaseelan J.C."/>
            <person name="Lara F."/>
            <person name="Munidasa M."/>
            <person name="Palculict T."/>
            <person name="Patil S."/>
            <person name="Pu L.-L."/>
            <person name="Saada N."/>
            <person name="Tang L."/>
            <person name="Weissenberger G."/>
            <person name="Zhu Y."/>
            <person name="Hemphill L."/>
            <person name="Shang Y."/>
            <person name="Youmans B."/>
            <person name="Ayvaz T."/>
            <person name="Ross M."/>
            <person name="Santibanez J."/>
            <person name="Aqrawi P."/>
            <person name="Gross S."/>
            <person name="Joshi V."/>
            <person name="Fowler G."/>
            <person name="Nazareth L."/>
            <person name="Reid J."/>
            <person name="Worley K."/>
            <person name="Petrosino J."/>
            <person name="Highlander S."/>
            <person name="Gibbs R."/>
        </authorList>
    </citation>
    <scope>NUCLEOTIDE SEQUENCE [LARGE SCALE GENOMIC DNA]</scope>
    <source>
        <strain evidence="3">ATCC 33861</strain>
    </source>
</reference>
<dbReference type="STRING" id="525373.HMPREF0766_12443"/>
<evidence type="ECO:0000256" key="2">
    <source>
        <dbReference type="SAM" id="Phobius"/>
    </source>
</evidence>
<comment type="caution">
    <text evidence="3">The sequence shown here is derived from an EMBL/GenBank/DDBJ whole genome shotgun (WGS) entry which is preliminary data.</text>
</comment>
<feature type="transmembrane region" description="Helical" evidence="2">
    <location>
        <begin position="180"/>
        <end position="200"/>
    </location>
</feature>
<dbReference type="PROSITE" id="PS51257">
    <property type="entry name" value="PROKAR_LIPOPROTEIN"/>
    <property type="match status" value="1"/>
</dbReference>
<evidence type="ECO:0000256" key="1">
    <source>
        <dbReference type="SAM" id="MobiDB-lite"/>
    </source>
</evidence>
<feature type="compositionally biased region" description="Polar residues" evidence="1">
    <location>
        <begin position="146"/>
        <end position="165"/>
    </location>
</feature>
<dbReference type="EMBL" id="ACHA02000011">
    <property type="protein sequence ID" value="EFK57370.1"/>
    <property type="molecule type" value="Genomic_DNA"/>
</dbReference>
<sequence>MSSKLLILLAMLTLSGCGLFRKSSKKSEKVSFEVSQKKDSISRESIKTDSIGKNLSIDKGTIVTEIERTTITEKKGGTIKGSIPLERIPKGLEILLKDSAGTKISLMLDSISNQLNVRVDQPGEKTTISEKIHHTENKNKTDQQESRTNNEINKEATVNSQGRKKVSLSQISKESEPDNWSFIFWWIGIGLGVVVVIWGIKKFIFN</sequence>
<proteinExistence type="predicted"/>
<dbReference type="HOGENOM" id="CLU_1331233_0_0_10"/>
<keyword evidence="2" id="KW-1133">Transmembrane helix</keyword>
<dbReference type="AlphaFoldDB" id="D7VN73"/>
<organism evidence="3 4">
    <name type="scientific">Sphingobacterium spiritivorum ATCC 33861</name>
    <dbReference type="NCBI Taxonomy" id="525373"/>
    <lineage>
        <taxon>Bacteria</taxon>
        <taxon>Pseudomonadati</taxon>
        <taxon>Bacteroidota</taxon>
        <taxon>Sphingobacteriia</taxon>
        <taxon>Sphingobacteriales</taxon>
        <taxon>Sphingobacteriaceae</taxon>
        <taxon>Sphingobacterium</taxon>
    </lineage>
</organism>
<dbReference type="GeneID" id="95427956"/>
<keyword evidence="2" id="KW-0472">Membrane</keyword>
<protein>
    <recommendedName>
        <fullName evidence="5">Lipoprotein</fullName>
    </recommendedName>
</protein>
<feature type="region of interest" description="Disordered" evidence="1">
    <location>
        <begin position="134"/>
        <end position="165"/>
    </location>
</feature>
<keyword evidence="4" id="KW-1185">Reference proteome</keyword>
<dbReference type="RefSeq" id="WP_002992987.1">
    <property type="nucleotide sequence ID" value="NZ_GL379770.1"/>
</dbReference>